<dbReference type="EMBL" id="GL451865">
    <property type="protein sequence ID" value="EFN78317.1"/>
    <property type="molecule type" value="Genomic_DNA"/>
</dbReference>
<reference evidence="11 12" key="1">
    <citation type="journal article" date="2010" name="Science">
        <title>Genomic comparison of the ants Camponotus floridanus and Harpegnathos saltator.</title>
        <authorList>
            <person name="Bonasio R."/>
            <person name="Zhang G."/>
            <person name="Ye C."/>
            <person name="Mutti N.S."/>
            <person name="Fang X."/>
            <person name="Qin N."/>
            <person name="Donahue G."/>
            <person name="Yang P."/>
            <person name="Li Q."/>
            <person name="Li C."/>
            <person name="Zhang P."/>
            <person name="Huang Z."/>
            <person name="Berger S.L."/>
            <person name="Reinberg D."/>
            <person name="Wang J."/>
            <person name="Liebig J."/>
        </authorList>
    </citation>
    <scope>NUCLEOTIDE SEQUENCE [LARGE SCALE GENOMIC DNA]</scope>
    <source>
        <strain evidence="11 12">R22 G/1</strain>
    </source>
</reference>
<keyword evidence="6 10" id="KW-1133">Transmembrane helix</keyword>
<proteinExistence type="predicted"/>
<keyword evidence="9" id="KW-0807">Transducer</keyword>
<feature type="transmembrane region" description="Helical" evidence="10">
    <location>
        <begin position="300"/>
        <end position="322"/>
    </location>
</feature>
<dbReference type="InterPro" id="IPR004117">
    <property type="entry name" value="7tm6_olfct_rcpt"/>
</dbReference>
<dbReference type="GO" id="GO:0007165">
    <property type="term" value="P:signal transduction"/>
    <property type="evidence" value="ECO:0007669"/>
    <property type="project" value="UniProtKB-KW"/>
</dbReference>
<organism evidence="12">
    <name type="scientific">Harpegnathos saltator</name>
    <name type="common">Jerdon's jumping ant</name>
    <dbReference type="NCBI Taxonomy" id="610380"/>
    <lineage>
        <taxon>Eukaryota</taxon>
        <taxon>Metazoa</taxon>
        <taxon>Ecdysozoa</taxon>
        <taxon>Arthropoda</taxon>
        <taxon>Hexapoda</taxon>
        <taxon>Insecta</taxon>
        <taxon>Pterygota</taxon>
        <taxon>Neoptera</taxon>
        <taxon>Endopterygota</taxon>
        <taxon>Hymenoptera</taxon>
        <taxon>Apocrita</taxon>
        <taxon>Aculeata</taxon>
        <taxon>Formicoidea</taxon>
        <taxon>Formicidae</taxon>
        <taxon>Ponerinae</taxon>
        <taxon>Ponerini</taxon>
        <taxon>Harpegnathos</taxon>
    </lineage>
</organism>
<feature type="transmembrane region" description="Helical" evidence="10">
    <location>
        <begin position="62"/>
        <end position="80"/>
    </location>
</feature>
<evidence type="ECO:0000256" key="4">
    <source>
        <dbReference type="ARBA" id="ARBA00022692"/>
    </source>
</evidence>
<feature type="transmembrane region" description="Helical" evidence="10">
    <location>
        <begin position="31"/>
        <end position="50"/>
    </location>
</feature>
<evidence type="ECO:0000256" key="6">
    <source>
        <dbReference type="ARBA" id="ARBA00022989"/>
    </source>
</evidence>
<protein>
    <recommendedName>
        <fullName evidence="13">Odorant receptor</fullName>
    </recommendedName>
</protein>
<feature type="transmembrane region" description="Helical" evidence="10">
    <location>
        <begin position="122"/>
        <end position="147"/>
    </location>
</feature>
<dbReference type="Proteomes" id="UP000008237">
    <property type="component" value="Unassembled WGS sequence"/>
</dbReference>
<dbReference type="GO" id="GO:0004984">
    <property type="term" value="F:olfactory receptor activity"/>
    <property type="evidence" value="ECO:0007669"/>
    <property type="project" value="InterPro"/>
</dbReference>
<evidence type="ECO:0000256" key="2">
    <source>
        <dbReference type="ARBA" id="ARBA00022475"/>
    </source>
</evidence>
<evidence type="ECO:0000256" key="10">
    <source>
        <dbReference type="SAM" id="Phobius"/>
    </source>
</evidence>
<keyword evidence="2" id="KW-1003">Cell membrane</keyword>
<evidence type="ECO:0000256" key="7">
    <source>
        <dbReference type="ARBA" id="ARBA00023136"/>
    </source>
</evidence>
<feature type="transmembrane region" description="Helical" evidence="10">
    <location>
        <begin position="174"/>
        <end position="195"/>
    </location>
</feature>
<dbReference type="OrthoDB" id="7696577at2759"/>
<dbReference type="OMA" id="EILECAQ"/>
<evidence type="ECO:0000313" key="12">
    <source>
        <dbReference type="Proteomes" id="UP000008237"/>
    </source>
</evidence>
<dbReference type="AlphaFoldDB" id="E2C167"/>
<evidence type="ECO:0000256" key="8">
    <source>
        <dbReference type="ARBA" id="ARBA00023170"/>
    </source>
</evidence>
<keyword evidence="8" id="KW-0675">Receptor</keyword>
<accession>E2C167</accession>
<keyword evidence="5" id="KW-0552">Olfaction</keyword>
<dbReference type="PANTHER" id="PTHR21137:SF35">
    <property type="entry name" value="ODORANT RECEPTOR 19A-RELATED"/>
    <property type="match status" value="1"/>
</dbReference>
<dbReference type="PANTHER" id="PTHR21137">
    <property type="entry name" value="ODORANT RECEPTOR"/>
    <property type="match status" value="1"/>
</dbReference>
<evidence type="ECO:0000256" key="1">
    <source>
        <dbReference type="ARBA" id="ARBA00004651"/>
    </source>
</evidence>
<keyword evidence="4 10" id="KW-0812">Transmembrane</keyword>
<evidence type="ECO:0000313" key="11">
    <source>
        <dbReference type="EMBL" id="EFN78317.1"/>
    </source>
</evidence>
<sequence>MEASWSHYYGIIQNLSLLTGMWPYLKPRTRLLRVVLLTTIVLTIFVPQIAHQFTCKQDLQCIFESMTSCLLTSVGMVKVWSFQLNIRQIKSFTEHLFVDWKELETPQEYEIMRSYAENCRRFSLLYPVYCFSAVYIFMSVSIVPPILDIVSPLNESRPVLLPYPGYYFVDSRKYFFYIFGHSIFSWEMVMAGIVAHDCMFVSYVEHLCSMFAVVGSRFEDLFRNSDDAVEDAKGNLDDVYRKKIALFVHTHRKTLKFAQTLESTFTVPFAVQLLIIIGTMSCTLLQITQQEAGMLELIRYILYVIGQLFHLFCLSFEGQKLIDHSLRMRDKM</sequence>
<comment type="subcellular location">
    <subcellularLocation>
        <location evidence="1">Cell membrane</location>
        <topology evidence="1">Multi-pass membrane protein</topology>
    </subcellularLocation>
</comment>
<gene>
    <name evidence="11" type="ORF">EAI_10816</name>
</gene>
<feature type="transmembrane region" description="Helical" evidence="10">
    <location>
        <begin position="265"/>
        <end position="288"/>
    </location>
</feature>
<keyword evidence="7 10" id="KW-0472">Membrane</keyword>
<evidence type="ECO:0000256" key="9">
    <source>
        <dbReference type="ARBA" id="ARBA00023224"/>
    </source>
</evidence>
<dbReference type="GO" id="GO:0005886">
    <property type="term" value="C:plasma membrane"/>
    <property type="evidence" value="ECO:0007669"/>
    <property type="project" value="UniProtKB-SubCell"/>
</dbReference>
<name>E2C167_HARSA</name>
<dbReference type="GO" id="GO:0005549">
    <property type="term" value="F:odorant binding"/>
    <property type="evidence" value="ECO:0007669"/>
    <property type="project" value="InterPro"/>
</dbReference>
<dbReference type="InParanoid" id="E2C167"/>
<keyword evidence="3" id="KW-0716">Sensory transduction</keyword>
<keyword evidence="12" id="KW-1185">Reference proteome</keyword>
<evidence type="ECO:0000256" key="3">
    <source>
        <dbReference type="ARBA" id="ARBA00022606"/>
    </source>
</evidence>
<dbReference type="Pfam" id="PF02949">
    <property type="entry name" value="7tm_6"/>
    <property type="match status" value="1"/>
</dbReference>
<evidence type="ECO:0000256" key="5">
    <source>
        <dbReference type="ARBA" id="ARBA00022725"/>
    </source>
</evidence>
<evidence type="ECO:0008006" key="13">
    <source>
        <dbReference type="Google" id="ProtNLM"/>
    </source>
</evidence>